<accession>A0A9Q3EHG3</accession>
<organism evidence="2 3">
    <name type="scientific">Austropuccinia psidii MF-1</name>
    <dbReference type="NCBI Taxonomy" id="1389203"/>
    <lineage>
        <taxon>Eukaryota</taxon>
        <taxon>Fungi</taxon>
        <taxon>Dikarya</taxon>
        <taxon>Basidiomycota</taxon>
        <taxon>Pucciniomycotina</taxon>
        <taxon>Pucciniomycetes</taxon>
        <taxon>Pucciniales</taxon>
        <taxon>Sphaerophragmiaceae</taxon>
        <taxon>Austropuccinia</taxon>
    </lineage>
</organism>
<dbReference type="Pfam" id="PF07727">
    <property type="entry name" value="RVT_2"/>
    <property type="match status" value="1"/>
</dbReference>
<dbReference type="PANTHER" id="PTHR11439:SF440">
    <property type="entry name" value="INTEGRASE CATALYTIC DOMAIN-CONTAINING PROTEIN"/>
    <property type="match status" value="1"/>
</dbReference>
<evidence type="ECO:0000259" key="1">
    <source>
        <dbReference type="Pfam" id="PF07727"/>
    </source>
</evidence>
<reference evidence="2" key="1">
    <citation type="submission" date="2021-03" db="EMBL/GenBank/DDBJ databases">
        <title>Draft genome sequence of rust myrtle Austropuccinia psidii MF-1, a brazilian biotype.</title>
        <authorList>
            <person name="Quecine M.C."/>
            <person name="Pachon D.M.R."/>
            <person name="Bonatelli M.L."/>
            <person name="Correr F.H."/>
            <person name="Franceschini L.M."/>
            <person name="Leite T.F."/>
            <person name="Margarido G.R.A."/>
            <person name="Almeida C.A."/>
            <person name="Ferrarezi J.A."/>
            <person name="Labate C.A."/>
        </authorList>
    </citation>
    <scope>NUCLEOTIDE SEQUENCE</scope>
    <source>
        <strain evidence="2">MF-1</strain>
    </source>
</reference>
<comment type="caution">
    <text evidence="2">The sequence shown here is derived from an EMBL/GenBank/DDBJ whole genome shotgun (WGS) entry which is preliminary data.</text>
</comment>
<name>A0A9Q3EHG3_9BASI</name>
<evidence type="ECO:0000313" key="3">
    <source>
        <dbReference type="Proteomes" id="UP000765509"/>
    </source>
</evidence>
<dbReference type="InterPro" id="IPR013103">
    <property type="entry name" value="RVT_2"/>
</dbReference>
<dbReference type="EMBL" id="AVOT02029539">
    <property type="protein sequence ID" value="MBW0522421.1"/>
    <property type="molecule type" value="Genomic_DNA"/>
</dbReference>
<gene>
    <name evidence="2" type="ORF">O181_062136</name>
</gene>
<evidence type="ECO:0000313" key="2">
    <source>
        <dbReference type="EMBL" id="MBW0522421.1"/>
    </source>
</evidence>
<dbReference type="AlphaFoldDB" id="A0A9Q3EHG3"/>
<protein>
    <recommendedName>
        <fullName evidence="1">Reverse transcriptase Ty1/copia-type domain-containing protein</fullName>
    </recommendedName>
</protein>
<sequence>MLTDTVPYTQAITSMSEKTKWKEAMDNEFNSLMNHSTGELVPYPKNNEKVIGGMWCLTRKRNEFGEVYCYKAQWEVFGNHQEHLLHYFDTWASVGRNETFKTMLSLVININLIAYQFDIETAFLHGDMDTIVYFKQVKGYEQVGKENWVWRLKRSLYGTKQAPRMWKEKLTKVLADLDLFSLKSDKSLFITRDYSLMLHIHVDNAKSKFGIYFNMEKNEILINQSDLIYKLLNEHDMIYCKAVKTSCNGNFLQEIDDNSETINLTEYQQAIGSLNYLAQHSRPDIMFTVNQLSRFSTSPATKQWKALKHLLRYLKGKLIFNLSYKKSQSSLSISILMGWADTDDANAREDRKSISGYVVQVYENPVCWLNKRQSVVAQSTTESE</sequence>
<keyword evidence="3" id="KW-1185">Reference proteome</keyword>
<feature type="domain" description="Reverse transcriptase Ty1/copia-type" evidence="1">
    <location>
        <begin position="39"/>
        <end position="203"/>
    </location>
</feature>
<dbReference type="PANTHER" id="PTHR11439">
    <property type="entry name" value="GAG-POL-RELATED RETROTRANSPOSON"/>
    <property type="match status" value="1"/>
</dbReference>
<dbReference type="Proteomes" id="UP000765509">
    <property type="component" value="Unassembled WGS sequence"/>
</dbReference>
<proteinExistence type="predicted"/>
<dbReference type="OrthoDB" id="2506833at2759"/>